<protein>
    <submittedName>
        <fullName evidence="2">BMFP domain-containing protein YqiC</fullName>
    </submittedName>
</protein>
<comment type="caution">
    <text evidence="2">The sequence shown here is derived from an EMBL/GenBank/DDBJ whole genome shotgun (WGS) entry which is preliminary data.</text>
</comment>
<dbReference type="AlphaFoldDB" id="A0A2V3UBI6"/>
<keyword evidence="1" id="KW-0175">Coiled coil</keyword>
<dbReference type="Proteomes" id="UP000248021">
    <property type="component" value="Unassembled WGS sequence"/>
</dbReference>
<proteinExistence type="predicted"/>
<sequence>MTQTTGRFFDDVARLFTDAAGVADGARREAEAIMRAQMERLLRTMDVVTREEFEAVRQMALIAREENEKLEARIAALETRLSDAANPEKI</sequence>
<evidence type="ECO:0000256" key="1">
    <source>
        <dbReference type="SAM" id="Coils"/>
    </source>
</evidence>
<name>A0A2V3UBI6_9HYPH</name>
<dbReference type="EMBL" id="QJJK01000009">
    <property type="protein sequence ID" value="PXW55710.1"/>
    <property type="molecule type" value="Genomic_DNA"/>
</dbReference>
<evidence type="ECO:0000313" key="2">
    <source>
        <dbReference type="EMBL" id="PXW55710.1"/>
    </source>
</evidence>
<evidence type="ECO:0000313" key="3">
    <source>
        <dbReference type="Proteomes" id="UP000248021"/>
    </source>
</evidence>
<accession>A0A2V3UBI6</accession>
<dbReference type="InterPro" id="IPR007475">
    <property type="entry name" value="UbiK"/>
</dbReference>
<dbReference type="RefSeq" id="WP_110376659.1">
    <property type="nucleotide sequence ID" value="NZ_CAKNFM010000006.1"/>
</dbReference>
<gene>
    <name evidence="2" type="ORF">C7450_109118</name>
</gene>
<keyword evidence="3" id="KW-1185">Reference proteome</keyword>
<feature type="coiled-coil region" evidence="1">
    <location>
        <begin position="53"/>
        <end position="80"/>
    </location>
</feature>
<dbReference type="Pfam" id="PF04380">
    <property type="entry name" value="BMFP"/>
    <property type="match status" value="1"/>
</dbReference>
<reference evidence="2 3" key="1">
    <citation type="submission" date="2018-05" db="EMBL/GenBank/DDBJ databases">
        <title>Genomic Encyclopedia of Type Strains, Phase IV (KMG-IV): sequencing the most valuable type-strain genomes for metagenomic binning, comparative biology and taxonomic classification.</title>
        <authorList>
            <person name="Goeker M."/>
        </authorList>
    </citation>
    <scope>NUCLEOTIDE SEQUENCE [LARGE SCALE GENOMIC DNA]</scope>
    <source>
        <strain evidence="2 3">DSM 6462</strain>
    </source>
</reference>
<dbReference type="OrthoDB" id="7392124at2"/>
<organism evidence="2 3">
    <name type="scientific">Chelatococcus asaccharovorans</name>
    <dbReference type="NCBI Taxonomy" id="28210"/>
    <lineage>
        <taxon>Bacteria</taxon>
        <taxon>Pseudomonadati</taxon>
        <taxon>Pseudomonadota</taxon>
        <taxon>Alphaproteobacteria</taxon>
        <taxon>Hyphomicrobiales</taxon>
        <taxon>Chelatococcaceae</taxon>
        <taxon>Chelatococcus</taxon>
    </lineage>
</organism>